<evidence type="ECO:0000256" key="1">
    <source>
        <dbReference type="SAM" id="Phobius"/>
    </source>
</evidence>
<evidence type="ECO:0000313" key="3">
    <source>
        <dbReference type="Proteomes" id="UP000028875"/>
    </source>
</evidence>
<proteinExistence type="predicted"/>
<evidence type="ECO:0000313" key="2">
    <source>
        <dbReference type="EMBL" id="CDQ41374.1"/>
    </source>
</evidence>
<keyword evidence="3" id="KW-1185">Reference proteome</keyword>
<feature type="transmembrane region" description="Helical" evidence="1">
    <location>
        <begin position="54"/>
        <end position="77"/>
    </location>
</feature>
<dbReference type="eggNOG" id="ENOG502ZMXM">
    <property type="taxonomic scope" value="Bacteria"/>
</dbReference>
<keyword evidence="1" id="KW-0812">Transmembrane</keyword>
<keyword evidence="1" id="KW-0472">Membrane</keyword>
<feature type="transmembrane region" description="Helical" evidence="1">
    <location>
        <begin position="29"/>
        <end position="47"/>
    </location>
</feature>
<gene>
    <name evidence="2" type="ORF">BN990_03744</name>
</gene>
<accession>A0A024QFU8</accession>
<reference evidence="3" key="2">
    <citation type="submission" date="2014-05" db="EMBL/GenBank/DDBJ databases">
        <title>Draft genome sequence of Virgibacillus massiliensis Vm-5.</title>
        <authorList>
            <person name="Khelaifia S."/>
            <person name="Croce O."/>
            <person name="Lagier J.C."/>
            <person name="Raoult D."/>
        </authorList>
    </citation>
    <scope>NUCLEOTIDE SEQUENCE [LARGE SCALE GENOMIC DNA]</scope>
    <source>
        <strain evidence="3">Vm-5</strain>
    </source>
</reference>
<keyword evidence="1" id="KW-1133">Transmembrane helix</keyword>
<dbReference type="EMBL" id="CCDP010000002">
    <property type="protein sequence ID" value="CDQ41374.1"/>
    <property type="molecule type" value="Genomic_DNA"/>
</dbReference>
<reference evidence="2 3" key="1">
    <citation type="submission" date="2014-03" db="EMBL/GenBank/DDBJ databases">
        <authorList>
            <person name="Urmite Genomes U."/>
        </authorList>
    </citation>
    <scope>NUCLEOTIDE SEQUENCE [LARGE SCALE GENOMIC DNA]</scope>
    <source>
        <strain evidence="2 3">Vm-5</strain>
    </source>
</reference>
<sequence length="84" mass="9178">MIVLLTLSAISLFLVITKTLKNHTNNKFLKQFGLAILVGIITINNLITNNSGTALKYAVIGIGIMSFIAILTEIIIFKKKQTTS</sequence>
<dbReference type="AlphaFoldDB" id="A0A024QFU8"/>
<comment type="caution">
    <text evidence="2">The sequence shown here is derived from an EMBL/GenBank/DDBJ whole genome shotgun (WGS) entry which is preliminary data.</text>
</comment>
<dbReference type="Proteomes" id="UP000028875">
    <property type="component" value="Unassembled WGS sequence"/>
</dbReference>
<organism evidence="2 3">
    <name type="scientific">Virgibacillus massiliensis</name>
    <dbReference type="NCBI Taxonomy" id="1462526"/>
    <lineage>
        <taxon>Bacteria</taxon>
        <taxon>Bacillati</taxon>
        <taxon>Bacillota</taxon>
        <taxon>Bacilli</taxon>
        <taxon>Bacillales</taxon>
        <taxon>Bacillaceae</taxon>
        <taxon>Virgibacillus</taxon>
    </lineage>
</organism>
<name>A0A024QFU8_9BACI</name>
<protein>
    <submittedName>
        <fullName evidence="2">Uncharacterized protein</fullName>
    </submittedName>
</protein>